<evidence type="ECO:0000313" key="2">
    <source>
        <dbReference type="EMBL" id="CAE7090046.1"/>
    </source>
</evidence>
<protein>
    <submittedName>
        <fullName evidence="2">Uncharacterized protein</fullName>
    </submittedName>
</protein>
<evidence type="ECO:0000256" key="1">
    <source>
        <dbReference type="SAM" id="MobiDB-lite"/>
    </source>
</evidence>
<feature type="region of interest" description="Disordered" evidence="1">
    <location>
        <begin position="62"/>
        <end position="122"/>
    </location>
</feature>
<gene>
    <name evidence="2" type="ORF">RDB_LOCUS31202</name>
</gene>
<name>A0A8H3DT27_9AGAM</name>
<comment type="caution">
    <text evidence="2">The sequence shown here is derived from an EMBL/GenBank/DDBJ whole genome shotgun (WGS) entry which is preliminary data.</text>
</comment>
<accession>A0A8H3DT27</accession>
<proteinExistence type="predicted"/>
<feature type="compositionally biased region" description="Low complexity" evidence="1">
    <location>
        <begin position="101"/>
        <end position="120"/>
    </location>
</feature>
<organism evidence="2 3">
    <name type="scientific">Rhizoctonia solani</name>
    <dbReference type="NCBI Taxonomy" id="456999"/>
    <lineage>
        <taxon>Eukaryota</taxon>
        <taxon>Fungi</taxon>
        <taxon>Dikarya</taxon>
        <taxon>Basidiomycota</taxon>
        <taxon>Agaricomycotina</taxon>
        <taxon>Agaricomycetes</taxon>
        <taxon>Cantharellales</taxon>
        <taxon>Ceratobasidiaceae</taxon>
        <taxon>Rhizoctonia</taxon>
    </lineage>
</organism>
<feature type="compositionally biased region" description="Pro residues" evidence="1">
    <location>
        <begin position="90"/>
        <end position="100"/>
    </location>
</feature>
<feature type="compositionally biased region" description="Basic and acidic residues" evidence="1">
    <location>
        <begin position="1"/>
        <end position="18"/>
    </location>
</feature>
<dbReference type="EMBL" id="CAJNJQ010000629">
    <property type="protein sequence ID" value="CAE7090046.1"/>
    <property type="molecule type" value="Genomic_DNA"/>
</dbReference>
<dbReference type="AlphaFoldDB" id="A0A8H3DT27"/>
<evidence type="ECO:0000313" key="3">
    <source>
        <dbReference type="Proteomes" id="UP000663827"/>
    </source>
</evidence>
<reference evidence="2" key="1">
    <citation type="submission" date="2021-01" db="EMBL/GenBank/DDBJ databases">
        <authorList>
            <person name="Kaushik A."/>
        </authorList>
    </citation>
    <scope>NUCLEOTIDE SEQUENCE</scope>
    <source>
        <strain evidence="2">AG5</strain>
    </source>
</reference>
<sequence>MKQISESKQEDEKAKEKLVASPRWSGSLQLMSAIGDHEDRLKVRPTGCTCAIFGTRLARTRRNEACSTRADLPTTPVSPKPNNSLINLNPSPPRPPPSRPTPRLTCPRRVLPPSRVSPEPIGVERRLKLRLR</sequence>
<feature type="compositionally biased region" description="Low complexity" evidence="1">
    <location>
        <begin position="80"/>
        <end position="89"/>
    </location>
</feature>
<dbReference type="Proteomes" id="UP000663827">
    <property type="component" value="Unassembled WGS sequence"/>
</dbReference>
<feature type="region of interest" description="Disordered" evidence="1">
    <location>
        <begin position="1"/>
        <end position="20"/>
    </location>
</feature>